<organism evidence="2 3">
    <name type="scientific">Orbilia blumenaviensis</name>
    <dbReference type="NCBI Taxonomy" id="1796055"/>
    <lineage>
        <taxon>Eukaryota</taxon>
        <taxon>Fungi</taxon>
        <taxon>Dikarya</taxon>
        <taxon>Ascomycota</taxon>
        <taxon>Pezizomycotina</taxon>
        <taxon>Orbiliomycetes</taxon>
        <taxon>Orbiliales</taxon>
        <taxon>Orbiliaceae</taxon>
        <taxon>Orbilia</taxon>
    </lineage>
</organism>
<protein>
    <submittedName>
        <fullName evidence="2">Uncharacterized protein</fullName>
    </submittedName>
</protein>
<name>A0AAV9U8I7_9PEZI</name>
<keyword evidence="1" id="KW-1133">Transmembrane helix</keyword>
<evidence type="ECO:0000256" key="1">
    <source>
        <dbReference type="SAM" id="Phobius"/>
    </source>
</evidence>
<dbReference type="Proteomes" id="UP001373714">
    <property type="component" value="Unassembled WGS sequence"/>
</dbReference>
<gene>
    <name evidence="2" type="ORF">TWF730_003165</name>
</gene>
<dbReference type="EMBL" id="JAVHNS010000014">
    <property type="protein sequence ID" value="KAK6335788.1"/>
    <property type="molecule type" value="Genomic_DNA"/>
</dbReference>
<evidence type="ECO:0000313" key="2">
    <source>
        <dbReference type="EMBL" id="KAK6335788.1"/>
    </source>
</evidence>
<feature type="transmembrane region" description="Helical" evidence="1">
    <location>
        <begin position="6"/>
        <end position="24"/>
    </location>
</feature>
<sequence>MTPEAIIAIVTLIVSLPLMVLGIYKFYRQRRAQLGTDNMQPVPHYNGTGYPGDLPRHGQQAIPINLNPGIGLSFTFRVEGGVNPTTGNAHQVYEGFNGNIHYPYQAVCQNFSGYPAPIYLQPYGGRRRVFRRYSITPDHGVQSGPLER</sequence>
<evidence type="ECO:0000313" key="3">
    <source>
        <dbReference type="Proteomes" id="UP001373714"/>
    </source>
</evidence>
<reference evidence="2 3" key="1">
    <citation type="submission" date="2019-10" db="EMBL/GenBank/DDBJ databases">
        <authorList>
            <person name="Palmer J.M."/>
        </authorList>
    </citation>
    <scope>NUCLEOTIDE SEQUENCE [LARGE SCALE GENOMIC DNA]</scope>
    <source>
        <strain evidence="2 3">TWF730</strain>
    </source>
</reference>
<keyword evidence="1" id="KW-0812">Transmembrane</keyword>
<dbReference type="AlphaFoldDB" id="A0AAV9U8I7"/>
<keyword evidence="1" id="KW-0472">Membrane</keyword>
<proteinExistence type="predicted"/>
<accession>A0AAV9U8I7</accession>
<comment type="caution">
    <text evidence="2">The sequence shown here is derived from an EMBL/GenBank/DDBJ whole genome shotgun (WGS) entry which is preliminary data.</text>
</comment>
<keyword evidence="3" id="KW-1185">Reference proteome</keyword>